<evidence type="ECO:0000313" key="1">
    <source>
        <dbReference type="EMBL" id="ANC78266.1"/>
    </source>
</evidence>
<dbReference type="Proteomes" id="UP000076623">
    <property type="component" value="Chromosome"/>
</dbReference>
<gene>
    <name evidence="1" type="ORF">ABE65_016245</name>
</gene>
<sequence>MFTSYCDASIFKGHPYIGCLIKTDNSTYTNRFELSQSSMRITANFLEFLALEYLVEEIQHLQLTDGIIYFDSDFVNRSLIGQSNWFKKRTQIILRSLQKRNIQFACIPSKDNLAHDIARGVYEEKEAMEITIPLFDLSHKAFIAYQRETKNNNCSKVIAQRKLTRNILLSVKASEEAGVILYRYGNLYIYVEDNTIVKIEKGSYLKGFKKSKDEYRRLNKLLFL</sequence>
<dbReference type="GO" id="GO:0003676">
    <property type="term" value="F:nucleic acid binding"/>
    <property type="evidence" value="ECO:0007669"/>
    <property type="project" value="InterPro"/>
</dbReference>
<protein>
    <submittedName>
        <fullName evidence="1">Uncharacterized protein</fullName>
    </submittedName>
</protein>
<dbReference type="EMBL" id="CP015378">
    <property type="protein sequence ID" value="ANC78266.1"/>
    <property type="molecule type" value="Genomic_DNA"/>
</dbReference>
<accession>A0A160IPZ0</accession>
<reference evidence="1 2" key="1">
    <citation type="submission" date="2016-04" db="EMBL/GenBank/DDBJ databases">
        <title>Complete genome sequence of Fictibacillus phosphorivorans G25-29, a strain toxic to nematodes.</title>
        <authorList>
            <person name="Zheng Z."/>
        </authorList>
    </citation>
    <scope>NUCLEOTIDE SEQUENCE [LARGE SCALE GENOMIC DNA]</scope>
    <source>
        <strain evidence="1 2">G25-29</strain>
    </source>
</reference>
<dbReference type="AlphaFoldDB" id="A0A160IPZ0"/>
<dbReference type="KEGG" id="fpn:ABE65_016245"/>
<dbReference type="InterPro" id="IPR012337">
    <property type="entry name" value="RNaseH-like_sf"/>
</dbReference>
<proteinExistence type="predicted"/>
<dbReference type="SUPFAM" id="SSF53098">
    <property type="entry name" value="Ribonuclease H-like"/>
    <property type="match status" value="1"/>
</dbReference>
<organism evidence="1 2">
    <name type="scientific">Fictibacillus phosphorivorans</name>
    <dbReference type="NCBI Taxonomy" id="1221500"/>
    <lineage>
        <taxon>Bacteria</taxon>
        <taxon>Bacillati</taxon>
        <taxon>Bacillota</taxon>
        <taxon>Bacilli</taxon>
        <taxon>Bacillales</taxon>
        <taxon>Fictibacillaceae</taxon>
        <taxon>Fictibacillus</taxon>
    </lineage>
</organism>
<dbReference type="InterPro" id="IPR036397">
    <property type="entry name" value="RNaseH_sf"/>
</dbReference>
<keyword evidence="2" id="KW-1185">Reference proteome</keyword>
<name>A0A160IPZ0_9BACL</name>
<dbReference type="Gene3D" id="3.30.420.10">
    <property type="entry name" value="Ribonuclease H-like superfamily/Ribonuclease H"/>
    <property type="match status" value="1"/>
</dbReference>
<evidence type="ECO:0000313" key="2">
    <source>
        <dbReference type="Proteomes" id="UP000076623"/>
    </source>
</evidence>
<dbReference type="RefSeq" id="WP_066397119.1">
    <property type="nucleotide sequence ID" value="NZ_CP015378.1"/>
</dbReference>